<sequence precursor="true">MTCFTALATPLRVIVLAGLCGACLSPLAADEVTLKDGTRLEGRSTPLFGLGTGPRGGKNRGPTTVYNVTMVDTGLARYFVPRTQVAHLVPDQLGGQNQVFKLPQHGRSGAVAIQQIGRFLKVTPFDEWGRRQITINAGGKERVVIQAITEISPDYLKLEGMNHRWDSGMATSSLPRKTLAALLDKATKPDDPDHRMAIVRFYLQAQMYRDAKQELVAIEKDFPEFADDVKDVRLQLTQMQAKQLLDELNLRRAAGQHQLVYQSSLKFPSEDVSRSILRDVTEMTADYENKKQQRELFVTKLHELPATLSNKDHADAVNELAEPLIAAFNISTMDRLESFFLYAKDGGLPADEQLALAISGMVVGSSHADTDLDRALRLWKARELVREYLAVLPAEAYRRQEIVVALDELEGIDAASIARILPLLPSAVKTPGAVVGAPFEVALPAEEEEPAVNYTVILPPEYHAGQNYPMIVALHEQGKTTQQEAEWWAGTDERAGQAQRHGYIVIAPEYAAPGAFAHTYSSDSHHGVIESIYDACRRFQVDSDRVFLSGHGMGGDAAFDIGLSHPDMFAGVIPICGVIRNNCQFYWSNAEHLPLYVIGGELDREVPKENSGVLMRMMMQGYDLIYVEYIGRGREGFYEEIHKLFTWMALQTRPRTLRDYEMKTMRETDGRFYWFEAQGLPDTIGVTDWSNRRRRGKRAMPLKVHISPGNTISISSGAERNTVWLSPDVVDFDSRLRVNMKNRMRFNDFPEPDIETMLEDYRRRGDRQQIFWTRLDF</sequence>
<evidence type="ECO:0000256" key="2">
    <source>
        <dbReference type="SAM" id="SignalP"/>
    </source>
</evidence>
<dbReference type="SUPFAM" id="SSF53474">
    <property type="entry name" value="alpha/beta-Hydrolases"/>
    <property type="match status" value="1"/>
</dbReference>
<keyword evidence="3" id="KW-0378">Hydrolase</keyword>
<dbReference type="GO" id="GO:0016787">
    <property type="term" value="F:hydrolase activity"/>
    <property type="evidence" value="ECO:0007669"/>
    <property type="project" value="UniProtKB-KW"/>
</dbReference>
<proteinExistence type="predicted"/>
<dbReference type="AlphaFoldDB" id="A0A5C6BRI8"/>
<evidence type="ECO:0000256" key="1">
    <source>
        <dbReference type="ARBA" id="ARBA00022729"/>
    </source>
</evidence>
<dbReference type="PANTHER" id="PTHR43037:SF1">
    <property type="entry name" value="BLL1128 PROTEIN"/>
    <property type="match status" value="1"/>
</dbReference>
<reference evidence="3 4" key="1">
    <citation type="submission" date="2019-02" db="EMBL/GenBank/DDBJ databases">
        <title>Deep-cultivation of Planctomycetes and their phenomic and genomic characterization uncovers novel biology.</title>
        <authorList>
            <person name="Wiegand S."/>
            <person name="Jogler M."/>
            <person name="Boedeker C."/>
            <person name="Pinto D."/>
            <person name="Vollmers J."/>
            <person name="Rivas-Marin E."/>
            <person name="Kohn T."/>
            <person name="Peeters S.H."/>
            <person name="Heuer A."/>
            <person name="Rast P."/>
            <person name="Oberbeckmann S."/>
            <person name="Bunk B."/>
            <person name="Jeske O."/>
            <person name="Meyerdierks A."/>
            <person name="Storesund J.E."/>
            <person name="Kallscheuer N."/>
            <person name="Luecker S."/>
            <person name="Lage O.M."/>
            <person name="Pohl T."/>
            <person name="Merkel B.J."/>
            <person name="Hornburger P."/>
            <person name="Mueller R.-W."/>
            <person name="Bruemmer F."/>
            <person name="Labrenz M."/>
            <person name="Spormann A.M."/>
            <person name="Op Den Camp H."/>
            <person name="Overmann J."/>
            <person name="Amann R."/>
            <person name="Jetten M.S.M."/>
            <person name="Mascher T."/>
            <person name="Medema M.H."/>
            <person name="Devos D.P."/>
            <person name="Kaster A.-K."/>
            <person name="Ovreas L."/>
            <person name="Rohde M."/>
            <person name="Galperin M.Y."/>
            <person name="Jogler C."/>
        </authorList>
    </citation>
    <scope>NUCLEOTIDE SEQUENCE [LARGE SCALE GENOMIC DNA]</scope>
    <source>
        <strain evidence="3 4">CA54</strain>
    </source>
</reference>
<evidence type="ECO:0000313" key="3">
    <source>
        <dbReference type="EMBL" id="TWU14031.1"/>
    </source>
</evidence>
<organism evidence="3 4">
    <name type="scientific">Symmachiella macrocystis</name>
    <dbReference type="NCBI Taxonomy" id="2527985"/>
    <lineage>
        <taxon>Bacteria</taxon>
        <taxon>Pseudomonadati</taxon>
        <taxon>Planctomycetota</taxon>
        <taxon>Planctomycetia</taxon>
        <taxon>Planctomycetales</taxon>
        <taxon>Planctomycetaceae</taxon>
        <taxon>Symmachiella</taxon>
    </lineage>
</organism>
<accession>A0A5C6BRI8</accession>
<comment type="caution">
    <text evidence="3">The sequence shown here is derived from an EMBL/GenBank/DDBJ whole genome shotgun (WGS) entry which is preliminary data.</text>
</comment>
<dbReference type="Gene3D" id="3.40.50.1820">
    <property type="entry name" value="alpha/beta hydrolase"/>
    <property type="match status" value="1"/>
</dbReference>
<dbReference type="PANTHER" id="PTHR43037">
    <property type="entry name" value="UNNAMED PRODUCT-RELATED"/>
    <property type="match status" value="1"/>
</dbReference>
<protein>
    <submittedName>
        <fullName evidence="3">Alpha/beta hydrolase family protein</fullName>
    </submittedName>
</protein>
<dbReference type="EMBL" id="SJPP01000001">
    <property type="protein sequence ID" value="TWU14031.1"/>
    <property type="molecule type" value="Genomic_DNA"/>
</dbReference>
<dbReference type="Proteomes" id="UP000320735">
    <property type="component" value="Unassembled WGS sequence"/>
</dbReference>
<gene>
    <name evidence="3" type="ORF">CA54_28730</name>
</gene>
<dbReference type="OrthoDB" id="1955879at2"/>
<dbReference type="InterPro" id="IPR029058">
    <property type="entry name" value="AB_hydrolase_fold"/>
</dbReference>
<feature type="signal peptide" evidence="2">
    <location>
        <begin position="1"/>
        <end position="28"/>
    </location>
</feature>
<name>A0A5C6BRI8_9PLAN</name>
<dbReference type="InterPro" id="IPR050955">
    <property type="entry name" value="Plant_Biomass_Hydrol_Est"/>
</dbReference>
<evidence type="ECO:0000313" key="4">
    <source>
        <dbReference type="Proteomes" id="UP000320735"/>
    </source>
</evidence>
<feature type="chain" id="PRO_5022768089" evidence="2">
    <location>
        <begin position="29"/>
        <end position="777"/>
    </location>
</feature>
<keyword evidence="1 2" id="KW-0732">Signal</keyword>
<keyword evidence="4" id="KW-1185">Reference proteome</keyword>
<dbReference type="RefSeq" id="WP_146371273.1">
    <property type="nucleotide sequence ID" value="NZ_SJPP01000001.1"/>
</dbReference>